<dbReference type="Pfam" id="PF19568">
    <property type="entry name" value="Spore_III_AA"/>
    <property type="match status" value="1"/>
</dbReference>
<reference evidence="4" key="1">
    <citation type="journal article" date="2023" name="J. Phycol.">
        <title>Revised classification of the Cyanidiophyceae based on plastid genome data with descriptions of the Cavernulicolales ord. nov. and Galdieriales ord. nov. (Rhodophyta).</title>
        <authorList>
            <person name="Park S.I."/>
            <person name="Cho C.H."/>
            <person name="Ciniglia C."/>
            <person name="Huang T.Y."/>
            <person name="Liu S.L."/>
            <person name="Bustamante D.E."/>
            <person name="Calderon M.S."/>
            <person name="Mansilla A."/>
            <person name="McDermott T."/>
            <person name="Andersen R.A."/>
            <person name="Yoon H.S."/>
        </authorList>
    </citation>
    <scope>NUCLEOTIDE SEQUENCE</scope>
</reference>
<keyword evidence="1" id="KW-0547">Nucleotide-binding</keyword>
<geneLocation type="plastid" evidence="4"/>
<keyword evidence="4" id="KW-0934">Plastid</keyword>
<dbReference type="EMBL" id="OP616817">
    <property type="protein sequence ID" value="WDA99952.1"/>
    <property type="molecule type" value="Genomic_DNA"/>
</dbReference>
<dbReference type="InterPro" id="IPR045735">
    <property type="entry name" value="Spore_III_AA_AAA+_ATPase"/>
</dbReference>
<evidence type="ECO:0000259" key="3">
    <source>
        <dbReference type="SMART" id="SM00382"/>
    </source>
</evidence>
<dbReference type="GO" id="GO:0005524">
    <property type="term" value="F:ATP binding"/>
    <property type="evidence" value="ECO:0007669"/>
    <property type="project" value="UniProtKB-KW"/>
</dbReference>
<feature type="domain" description="AAA+ ATPase" evidence="3">
    <location>
        <begin position="122"/>
        <end position="269"/>
    </location>
</feature>
<gene>
    <name evidence="4" type="primary">ycf45</name>
    <name evidence="4" type="ORF">CspTHAL103_028</name>
</gene>
<dbReference type="PANTHER" id="PTHR20953:SF3">
    <property type="entry name" value="P-LOOP CONTAINING NUCLEOSIDE TRIPHOSPHATE HYDROLASES SUPERFAMILY PROTEIN"/>
    <property type="match status" value="1"/>
</dbReference>
<dbReference type="Gene3D" id="3.40.50.300">
    <property type="entry name" value="P-loop containing nucleotide triphosphate hydrolases"/>
    <property type="match status" value="1"/>
</dbReference>
<proteinExistence type="predicted"/>
<evidence type="ECO:0000256" key="2">
    <source>
        <dbReference type="ARBA" id="ARBA00022840"/>
    </source>
</evidence>
<accession>A0A9Y1I406</accession>
<evidence type="ECO:0000256" key="1">
    <source>
        <dbReference type="ARBA" id="ARBA00022741"/>
    </source>
</evidence>
<dbReference type="SUPFAM" id="SSF52540">
    <property type="entry name" value="P-loop containing nucleoside triphosphate hydrolases"/>
    <property type="match status" value="1"/>
</dbReference>
<organism evidence="4">
    <name type="scientific">Cyanidium sp. THAL103</name>
    <dbReference type="NCBI Taxonomy" id="3027999"/>
    <lineage>
        <taxon>Eukaryota</taxon>
        <taxon>Rhodophyta</taxon>
        <taxon>Bangiophyceae</taxon>
        <taxon>Cyanidiales</taxon>
        <taxon>Cyanidiaceae</taxon>
        <taxon>Cyanidium</taxon>
    </lineage>
</organism>
<dbReference type="InterPro" id="IPR003593">
    <property type="entry name" value="AAA+_ATPase"/>
</dbReference>
<dbReference type="SMART" id="SM00382">
    <property type="entry name" value="AAA"/>
    <property type="match status" value="1"/>
</dbReference>
<protein>
    <recommendedName>
        <fullName evidence="3">AAA+ ATPase domain-containing protein</fullName>
    </recommendedName>
</protein>
<name>A0A9Y1I406_9RHOD</name>
<dbReference type="PANTHER" id="PTHR20953">
    <property type="entry name" value="KINASE-RELATED"/>
    <property type="match status" value="1"/>
</dbReference>
<keyword evidence="2" id="KW-0067">ATP-binding</keyword>
<dbReference type="InterPro" id="IPR027417">
    <property type="entry name" value="P-loop_NTPase"/>
</dbReference>
<evidence type="ECO:0000313" key="4">
    <source>
        <dbReference type="EMBL" id="WDA99952.1"/>
    </source>
</evidence>
<sequence length="535" mass="62215">MIITDNINAILALLPNNLRKKLIYHKDKNKLVEIILDLGKKPEARFSNYVEYLTPYFITSQDILSSINKINDFNVYNRTGINNTLHRISSLRNHNGNIIGLTYRIGKEIYGNSIIIQDIIEKTQSILIIGTPGSGKTTLIRSICKTVADETHKRTIIIDKCNELGGYSDIIHPIVGKTRRIQLFHPNLYEKIILEAIENHMPEVIIIDEINSIHEISIIKSIINKGIQIIACTHGNTLEDLINSPTLCNLIGGIESIIISDEEAIKNKSKKIIRERKEPSCFDIGLALINSNKLLVYEKINDIVDKILTEKKIIYETRETSFSNNLSIKQYNTIQSNITNYQAYKNDTYYIQKKEIIKQKHNYIIIFTNVQYINAADLYLIEKILEIKVFITNDINKANLIITAEEYLCNLNIKKINEIKRKSADTELKIQIIIKKNYILKIILIIEKYLKLKFNKKEKYFKYLCIINKYKLNNYCYLKEIKLSLTKIILFYNQNVELLPQVPKIRHIQKSIINEYAYQSRSICKEPYRRIITLI</sequence>
<dbReference type="AlphaFoldDB" id="A0A9Y1I406"/>